<evidence type="ECO:0000313" key="2">
    <source>
        <dbReference type="EMBL" id="MBT0956965.1"/>
    </source>
</evidence>
<dbReference type="RefSeq" id="WP_327793144.1">
    <property type="nucleotide sequence ID" value="NZ_JADQAZ010000001.1"/>
</dbReference>
<evidence type="ECO:0000313" key="3">
    <source>
        <dbReference type="Proteomes" id="UP001315686"/>
    </source>
</evidence>
<feature type="domain" description="Hedgehog/Intein (Hint)" evidence="1">
    <location>
        <begin position="164"/>
        <end position="305"/>
    </location>
</feature>
<dbReference type="InterPro" id="IPR036844">
    <property type="entry name" value="Hint_dom_sf"/>
</dbReference>
<name>A0AAP2G3B1_9RHOB</name>
<comment type="caution">
    <text evidence="2">The sequence shown here is derived from an EMBL/GenBank/DDBJ whole genome shotgun (WGS) entry which is preliminary data.</text>
</comment>
<gene>
    <name evidence="2" type="ORF">IV417_06180</name>
</gene>
<organism evidence="2 3">
    <name type="scientific">Harenicola maris</name>
    <dbReference type="NCBI Taxonomy" id="2841044"/>
    <lineage>
        <taxon>Bacteria</taxon>
        <taxon>Pseudomonadati</taxon>
        <taxon>Pseudomonadota</taxon>
        <taxon>Alphaproteobacteria</taxon>
        <taxon>Rhodobacterales</taxon>
        <taxon>Paracoccaceae</taxon>
        <taxon>Harenicola</taxon>
    </lineage>
</organism>
<reference evidence="2 3" key="1">
    <citation type="journal article" date="2021" name="Arch. Microbiol.">
        <title>Harenicola maris gen. nov., sp. nov. isolated from the Sea of Japan shallow sediments.</title>
        <authorList>
            <person name="Romanenko L.A."/>
            <person name="Kurilenko V.V."/>
            <person name="Chernysheva N.Y."/>
            <person name="Tekutyeva L.A."/>
            <person name="Velansky P.V."/>
            <person name="Svetashev V.I."/>
            <person name="Isaeva M.P."/>
        </authorList>
    </citation>
    <scope>NUCLEOTIDE SEQUENCE [LARGE SCALE GENOMIC DNA]</scope>
    <source>
        <strain evidence="2 3">KMM 3653</strain>
    </source>
</reference>
<accession>A0AAP2G3B1</accession>
<dbReference type="Pfam" id="PF13403">
    <property type="entry name" value="Hint_2"/>
    <property type="match status" value="1"/>
</dbReference>
<keyword evidence="3" id="KW-1185">Reference proteome</keyword>
<dbReference type="Proteomes" id="UP001315686">
    <property type="component" value="Unassembled WGS sequence"/>
</dbReference>
<dbReference type="SUPFAM" id="SSF51294">
    <property type="entry name" value="Hedgehog/intein (Hint) domain"/>
    <property type="match status" value="1"/>
</dbReference>
<dbReference type="AlphaFoldDB" id="A0AAP2G3B1"/>
<dbReference type="Gene3D" id="2.170.16.10">
    <property type="entry name" value="Hedgehog/Intein (Hint) domain"/>
    <property type="match status" value="1"/>
</dbReference>
<evidence type="ECO:0000259" key="1">
    <source>
        <dbReference type="Pfam" id="PF13403"/>
    </source>
</evidence>
<proteinExistence type="predicted"/>
<dbReference type="InterPro" id="IPR028992">
    <property type="entry name" value="Hedgehog/Intein_dom"/>
</dbReference>
<protein>
    <submittedName>
        <fullName evidence="2">Hint domain-containing protein</fullName>
    </submittedName>
</protein>
<sequence>MPTSFTVFSLGNLTDIDTRNGDNDAENAGALVGSVFGGVGNALVNNAAEFSPGNTGFSGGTNTAYDQDNSPNETFQINGGANQVFDSAAVYNATITYIDGTTATVSAVIFQDINGNTYWAPEFSANADQSAMEAAAIRSLELNSLAGDTYSGLNGTRESWDYVTCYVRGTHILTPRGERLIEDLRIGDTVSTRDHGAQTIRWIGQTQAVAQGKLAPIKIAKGSLGVDYPVRDLWVSRQHRMLLRSRIAERMFGSAEVLTPAIKLTLLKGIEVAEAPMPVTYFHLLLDRHEILYAEGALSESLLTGPGALNAMGAEAVEELNTLFPGIAQTRIEPARPIVQNARLAKLFERHAKHGRELVS</sequence>
<dbReference type="EMBL" id="JADQAZ010000001">
    <property type="protein sequence ID" value="MBT0956965.1"/>
    <property type="molecule type" value="Genomic_DNA"/>
</dbReference>